<dbReference type="AlphaFoldDB" id="A0AA39TUI0"/>
<comment type="caution">
    <text evidence="2">The sequence shown here is derived from an EMBL/GenBank/DDBJ whole genome shotgun (WGS) entry which is preliminary data.</text>
</comment>
<dbReference type="EMBL" id="JAUEPS010000007">
    <property type="protein sequence ID" value="KAK0463904.1"/>
    <property type="molecule type" value="Genomic_DNA"/>
</dbReference>
<keyword evidence="1" id="KW-0472">Membrane</keyword>
<keyword evidence="3" id="KW-1185">Reference proteome</keyword>
<reference evidence="2" key="1">
    <citation type="submission" date="2023-06" db="EMBL/GenBank/DDBJ databases">
        <authorList>
            <consortium name="Lawrence Berkeley National Laboratory"/>
            <person name="Ahrendt S."/>
            <person name="Sahu N."/>
            <person name="Indic B."/>
            <person name="Wong-Bajracharya J."/>
            <person name="Merenyi Z."/>
            <person name="Ke H.-M."/>
            <person name="Monk M."/>
            <person name="Kocsube S."/>
            <person name="Drula E."/>
            <person name="Lipzen A."/>
            <person name="Balint B."/>
            <person name="Henrissat B."/>
            <person name="Andreopoulos B."/>
            <person name="Martin F.M."/>
            <person name="Harder C.B."/>
            <person name="Rigling D."/>
            <person name="Ford K.L."/>
            <person name="Foster G.D."/>
            <person name="Pangilinan J."/>
            <person name="Papanicolaou A."/>
            <person name="Barry K."/>
            <person name="LaButti K."/>
            <person name="Viragh M."/>
            <person name="Koriabine M."/>
            <person name="Yan M."/>
            <person name="Riley R."/>
            <person name="Champramary S."/>
            <person name="Plett K.L."/>
            <person name="Tsai I.J."/>
            <person name="Slot J."/>
            <person name="Sipos G."/>
            <person name="Plett J."/>
            <person name="Nagy L.G."/>
            <person name="Grigoriev I.V."/>
        </authorList>
    </citation>
    <scope>NUCLEOTIDE SEQUENCE</scope>
    <source>
        <strain evidence="2">CCBAS 213</strain>
    </source>
</reference>
<organism evidence="2 3">
    <name type="scientific">Armillaria tabescens</name>
    <name type="common">Ringless honey mushroom</name>
    <name type="synonym">Agaricus tabescens</name>
    <dbReference type="NCBI Taxonomy" id="1929756"/>
    <lineage>
        <taxon>Eukaryota</taxon>
        <taxon>Fungi</taxon>
        <taxon>Dikarya</taxon>
        <taxon>Basidiomycota</taxon>
        <taxon>Agaricomycotina</taxon>
        <taxon>Agaricomycetes</taxon>
        <taxon>Agaricomycetidae</taxon>
        <taxon>Agaricales</taxon>
        <taxon>Marasmiineae</taxon>
        <taxon>Physalacriaceae</taxon>
        <taxon>Desarmillaria</taxon>
    </lineage>
</organism>
<name>A0AA39TUI0_ARMTA</name>
<evidence type="ECO:0000256" key="1">
    <source>
        <dbReference type="SAM" id="Phobius"/>
    </source>
</evidence>
<feature type="transmembrane region" description="Helical" evidence="1">
    <location>
        <begin position="101"/>
        <end position="122"/>
    </location>
</feature>
<keyword evidence="1" id="KW-1133">Transmembrane helix</keyword>
<feature type="transmembrane region" description="Helical" evidence="1">
    <location>
        <begin position="134"/>
        <end position="157"/>
    </location>
</feature>
<dbReference type="GeneID" id="85349433"/>
<keyword evidence="1" id="KW-0812">Transmembrane</keyword>
<proteinExistence type="predicted"/>
<gene>
    <name evidence="2" type="ORF">EV420DRAFT_1114076</name>
</gene>
<sequence>MPKEERQETEGSSLLFKTKSTLKMPTPTNSAILLSYLGHDDTQEVPSAAQNTDASQDVLSFSSRTYTPTLATPEILFIITLFFSVLQLVTNGLSVGWFHSWVFIFQFASQIVAVCYLMYTIHDRIGRYRTSRPIIARYFFLSINIVPILVTFTTTVVHKLT</sequence>
<accession>A0AA39TUI0</accession>
<evidence type="ECO:0000313" key="2">
    <source>
        <dbReference type="EMBL" id="KAK0463904.1"/>
    </source>
</evidence>
<evidence type="ECO:0000313" key="3">
    <source>
        <dbReference type="Proteomes" id="UP001175211"/>
    </source>
</evidence>
<dbReference type="RefSeq" id="XP_060335214.1">
    <property type="nucleotide sequence ID" value="XM_060465885.1"/>
</dbReference>
<protein>
    <submittedName>
        <fullName evidence="2">Uncharacterized protein</fullName>
    </submittedName>
</protein>
<dbReference type="Proteomes" id="UP001175211">
    <property type="component" value="Unassembled WGS sequence"/>
</dbReference>
<feature type="transmembrane region" description="Helical" evidence="1">
    <location>
        <begin position="70"/>
        <end position="89"/>
    </location>
</feature>